<dbReference type="NCBIfam" id="TIGR00014">
    <property type="entry name" value="arsC"/>
    <property type="match status" value="1"/>
</dbReference>
<dbReference type="InterPro" id="IPR036249">
    <property type="entry name" value="Thioredoxin-like_sf"/>
</dbReference>
<accession>A0ABW7FSE6</accession>
<dbReference type="GO" id="GO:0008794">
    <property type="term" value="F:arsenate reductase (glutaredoxin) activity"/>
    <property type="evidence" value="ECO:0007669"/>
    <property type="project" value="UniProtKB-EC"/>
</dbReference>
<proteinExistence type="inferred from homology"/>
<dbReference type="Pfam" id="PF03960">
    <property type="entry name" value="ArsC"/>
    <property type="match status" value="1"/>
</dbReference>
<dbReference type="InterPro" id="IPR006659">
    <property type="entry name" value="Arsenate_reductase"/>
</dbReference>
<evidence type="ECO:0000313" key="5">
    <source>
        <dbReference type="EMBL" id="MFG6447262.1"/>
    </source>
</evidence>
<dbReference type="EC" id="1.20.4.1" evidence="4"/>
<comment type="catalytic activity">
    <reaction evidence="4">
        <text>[glutaredoxin]-dithiol + arsenate + glutathione + H(+) = glutathionyl-S-S-[glutaredoxin] + arsenite + H2O</text>
        <dbReference type="Rhea" id="RHEA:22016"/>
        <dbReference type="Rhea" id="RHEA-COMP:10729"/>
        <dbReference type="Rhea" id="RHEA-COMP:17668"/>
        <dbReference type="ChEBI" id="CHEBI:15377"/>
        <dbReference type="ChEBI" id="CHEBI:15378"/>
        <dbReference type="ChEBI" id="CHEBI:29242"/>
        <dbReference type="ChEBI" id="CHEBI:29950"/>
        <dbReference type="ChEBI" id="CHEBI:48597"/>
        <dbReference type="ChEBI" id="CHEBI:57925"/>
        <dbReference type="ChEBI" id="CHEBI:146199"/>
        <dbReference type="EC" id="1.20.4.1"/>
    </reaction>
</comment>
<dbReference type="PANTHER" id="PTHR30041">
    <property type="entry name" value="ARSENATE REDUCTASE"/>
    <property type="match status" value="1"/>
</dbReference>
<dbReference type="PROSITE" id="PS51353">
    <property type="entry name" value="ARSC"/>
    <property type="match status" value="1"/>
</dbReference>
<sequence length="120" mass="13310">MLLYHNPRCSKSREALALLQELGHAPEIVDYLSHPPTLSQLRQLCSLLGGGARALLRDGETLYGELQLQRPELSDEALLQALAQHPQLLQRPIVVQGQRALIARPPELLRPWLDAAAPQS</sequence>
<dbReference type="Gene3D" id="3.40.30.10">
    <property type="entry name" value="Glutaredoxin"/>
    <property type="match status" value="1"/>
</dbReference>
<evidence type="ECO:0000313" key="6">
    <source>
        <dbReference type="Proteomes" id="UP001606099"/>
    </source>
</evidence>
<dbReference type="EMBL" id="JBIGHZ010000001">
    <property type="protein sequence ID" value="MFG6447262.1"/>
    <property type="molecule type" value="Genomic_DNA"/>
</dbReference>
<comment type="similarity">
    <text evidence="1 3 4">Belongs to the ArsC family.</text>
</comment>
<dbReference type="InterPro" id="IPR006660">
    <property type="entry name" value="Arsenate_reductase-like"/>
</dbReference>
<dbReference type="PANTHER" id="PTHR30041:SF4">
    <property type="entry name" value="ARSENATE REDUCTASE"/>
    <property type="match status" value="1"/>
</dbReference>
<name>A0ABW7FSE6_9BURK</name>
<comment type="caution">
    <text evidence="5">The sequence shown here is derived from an EMBL/GenBank/DDBJ whole genome shotgun (WGS) entry which is preliminary data.</text>
</comment>
<reference evidence="5 6" key="1">
    <citation type="submission" date="2024-08" db="EMBL/GenBank/DDBJ databases">
        <authorList>
            <person name="Lu H."/>
        </authorList>
    </citation>
    <scope>NUCLEOTIDE SEQUENCE [LARGE SCALE GENOMIC DNA]</scope>
    <source>
        <strain evidence="5 6">BYS180W</strain>
    </source>
</reference>
<organism evidence="5 6">
    <name type="scientific">Roseateles rivi</name>
    <dbReference type="NCBI Taxonomy" id="3299028"/>
    <lineage>
        <taxon>Bacteria</taxon>
        <taxon>Pseudomonadati</taxon>
        <taxon>Pseudomonadota</taxon>
        <taxon>Betaproteobacteria</taxon>
        <taxon>Burkholderiales</taxon>
        <taxon>Sphaerotilaceae</taxon>
        <taxon>Roseateles</taxon>
    </lineage>
</organism>
<evidence type="ECO:0000256" key="4">
    <source>
        <dbReference type="RuleBase" id="RU362029"/>
    </source>
</evidence>
<keyword evidence="2 4" id="KW-0560">Oxidoreductase</keyword>
<dbReference type="RefSeq" id="WP_394458632.1">
    <property type="nucleotide sequence ID" value="NZ_JBIGHZ010000001.1"/>
</dbReference>
<dbReference type="SUPFAM" id="SSF52833">
    <property type="entry name" value="Thioredoxin-like"/>
    <property type="match status" value="1"/>
</dbReference>
<evidence type="ECO:0000256" key="3">
    <source>
        <dbReference type="PROSITE-ProRule" id="PRU01282"/>
    </source>
</evidence>
<evidence type="ECO:0000256" key="2">
    <source>
        <dbReference type="ARBA" id="ARBA00023002"/>
    </source>
</evidence>
<keyword evidence="6" id="KW-1185">Reference proteome</keyword>
<evidence type="ECO:0000256" key="1">
    <source>
        <dbReference type="ARBA" id="ARBA00007198"/>
    </source>
</evidence>
<gene>
    <name evidence="5" type="primary">arsC</name>
    <name evidence="5" type="ORF">ACG0Z6_03285</name>
</gene>
<dbReference type="Proteomes" id="UP001606099">
    <property type="component" value="Unassembled WGS sequence"/>
</dbReference>
<dbReference type="CDD" id="cd03034">
    <property type="entry name" value="ArsC_ArsC"/>
    <property type="match status" value="1"/>
</dbReference>
<protein>
    <recommendedName>
        <fullName evidence="4">Arsenate reductase</fullName>
        <ecNumber evidence="4">1.20.4.1</ecNumber>
    </recommendedName>
</protein>